<evidence type="ECO:0000256" key="6">
    <source>
        <dbReference type="PIRSR" id="PIRSR000337-1"/>
    </source>
</evidence>
<name>A0A5N0V8G6_9PSEU</name>
<keyword evidence="2 6" id="KW-0288">FMN</keyword>
<comment type="similarity">
    <text evidence="5">Belongs to the NtaA/SnaA/DszA monooxygenase family.</text>
</comment>
<keyword evidence="9" id="KW-1185">Reference proteome</keyword>
<gene>
    <name evidence="8" type="ORF">FPZ12_011300</name>
</gene>
<dbReference type="InterPro" id="IPR051260">
    <property type="entry name" value="Diverse_substr_monoxygenases"/>
</dbReference>
<feature type="binding site" evidence="6">
    <location>
        <position position="133"/>
    </location>
    <ligand>
        <name>FMN</name>
        <dbReference type="ChEBI" id="CHEBI:58210"/>
    </ligand>
</feature>
<proteinExistence type="inferred from homology"/>
<dbReference type="Pfam" id="PF00296">
    <property type="entry name" value="Bac_luciferase"/>
    <property type="match status" value="1"/>
</dbReference>
<dbReference type="InterPro" id="IPR016215">
    <property type="entry name" value="NTA_MOA"/>
</dbReference>
<protein>
    <submittedName>
        <fullName evidence="8">LLM class flavin-dependent oxidoreductase</fullName>
    </submittedName>
</protein>
<dbReference type="EMBL" id="VMNW02000012">
    <property type="protein sequence ID" value="KAA9162696.1"/>
    <property type="molecule type" value="Genomic_DNA"/>
</dbReference>
<dbReference type="InterPro" id="IPR036661">
    <property type="entry name" value="Luciferase-like_sf"/>
</dbReference>
<feature type="binding site" evidence="6">
    <location>
        <position position="83"/>
    </location>
    <ligand>
        <name>FMN</name>
        <dbReference type="ChEBI" id="CHEBI:58210"/>
    </ligand>
</feature>
<dbReference type="SUPFAM" id="SSF51679">
    <property type="entry name" value="Bacterial luciferase-like"/>
    <property type="match status" value="1"/>
</dbReference>
<keyword evidence="4" id="KW-0503">Monooxygenase</keyword>
<feature type="binding site" evidence="6">
    <location>
        <position position="208"/>
    </location>
    <ligand>
        <name>FMN</name>
        <dbReference type="ChEBI" id="CHEBI:58210"/>
    </ligand>
</feature>
<dbReference type="GO" id="GO:0004497">
    <property type="term" value="F:monooxygenase activity"/>
    <property type="evidence" value="ECO:0007669"/>
    <property type="project" value="UniProtKB-KW"/>
</dbReference>
<evidence type="ECO:0000256" key="2">
    <source>
        <dbReference type="ARBA" id="ARBA00022643"/>
    </source>
</evidence>
<evidence type="ECO:0000256" key="3">
    <source>
        <dbReference type="ARBA" id="ARBA00023002"/>
    </source>
</evidence>
<dbReference type="PANTHER" id="PTHR30011">
    <property type="entry name" value="ALKANESULFONATE MONOOXYGENASE-RELATED"/>
    <property type="match status" value="1"/>
</dbReference>
<evidence type="ECO:0000256" key="1">
    <source>
        <dbReference type="ARBA" id="ARBA00022630"/>
    </source>
</evidence>
<dbReference type="CDD" id="cd01095">
    <property type="entry name" value="Nitrilotriacetate_monoxgenase"/>
    <property type="match status" value="1"/>
</dbReference>
<feature type="binding site" evidence="6">
    <location>
        <position position="137"/>
    </location>
    <ligand>
        <name>FMN</name>
        <dbReference type="ChEBI" id="CHEBI:58210"/>
    </ligand>
</feature>
<dbReference type="OrthoDB" id="9135350at2"/>
<dbReference type="AlphaFoldDB" id="A0A5N0V8G6"/>
<comment type="caution">
    <text evidence="8">The sequence shown here is derived from an EMBL/GenBank/DDBJ whole genome shotgun (WGS) entry which is preliminary data.</text>
</comment>
<organism evidence="8 9">
    <name type="scientific">Amycolatopsis acidicola</name>
    <dbReference type="NCBI Taxonomy" id="2596893"/>
    <lineage>
        <taxon>Bacteria</taxon>
        <taxon>Bacillati</taxon>
        <taxon>Actinomycetota</taxon>
        <taxon>Actinomycetes</taxon>
        <taxon>Pseudonocardiales</taxon>
        <taxon>Pseudonocardiaceae</taxon>
        <taxon>Amycolatopsis</taxon>
    </lineage>
</organism>
<feature type="binding site" evidence="6">
    <location>
        <position position="45"/>
    </location>
    <ligand>
        <name>FMN</name>
        <dbReference type="ChEBI" id="CHEBI:58210"/>
    </ligand>
</feature>
<keyword evidence="3" id="KW-0560">Oxidoreductase</keyword>
<keyword evidence="1 6" id="KW-0285">Flavoprotein</keyword>
<evidence type="ECO:0000313" key="8">
    <source>
        <dbReference type="EMBL" id="KAA9162696.1"/>
    </source>
</evidence>
<dbReference type="NCBIfam" id="TIGR03860">
    <property type="entry name" value="FMN_nitrolo"/>
    <property type="match status" value="1"/>
</dbReference>
<evidence type="ECO:0000313" key="9">
    <source>
        <dbReference type="Proteomes" id="UP000319769"/>
    </source>
</evidence>
<evidence type="ECO:0000259" key="7">
    <source>
        <dbReference type="Pfam" id="PF00296"/>
    </source>
</evidence>
<reference evidence="8" key="1">
    <citation type="submission" date="2019-09" db="EMBL/GenBank/DDBJ databases">
        <authorList>
            <person name="Teo W.F.A."/>
            <person name="Duangmal K."/>
        </authorList>
    </citation>
    <scope>NUCLEOTIDE SEQUENCE [LARGE SCALE GENOMIC DNA]</scope>
    <source>
        <strain evidence="8">K81G1</strain>
    </source>
</reference>
<dbReference type="InterPro" id="IPR011251">
    <property type="entry name" value="Luciferase-like_dom"/>
</dbReference>
<sequence length="418" mass="45598">MGLGMHLGAWRYREGAAADYLDPRYYTEIARIAEDAKLHAIFLADTLALSEEHLRRPNLGALDPVVVLATLASVTSKIGLVATMSTTFNEPYNLARRFASLDHLSGGRVGWNVVTTFVPDVAANFGSANLPAHDDRYRRAGEFVEVVAALWDSWAEDALIGDKESDRFADPALVRPIDHAGAHFAVRGPLTVPRSPQRRPVIFQAGASEDGRNLAARTADVVFTVQNTLEAAREFRADLRARAPRREVKVLPGVVPIIGATREDALRRKEELDRLAGDEELRKLALRVGVPVDALDPDRPLPLELVRANTDFNASHGFRAAAVRLTEEEGVTVRELLYRNGGGHLQIVGTAADVADTLAHWFTCGAADGFNLMIDVLPDGLTRFTEGVLPLLRARGLFHDDYPGATLRANLGLTQGAR</sequence>
<dbReference type="Gene3D" id="3.20.20.30">
    <property type="entry name" value="Luciferase-like domain"/>
    <property type="match status" value="1"/>
</dbReference>
<dbReference type="Proteomes" id="UP000319769">
    <property type="component" value="Unassembled WGS sequence"/>
</dbReference>
<evidence type="ECO:0000256" key="5">
    <source>
        <dbReference type="ARBA" id="ARBA00033748"/>
    </source>
</evidence>
<dbReference type="PIRSF" id="PIRSF000337">
    <property type="entry name" value="NTA_MOA"/>
    <property type="match status" value="1"/>
</dbReference>
<evidence type="ECO:0000256" key="4">
    <source>
        <dbReference type="ARBA" id="ARBA00023033"/>
    </source>
</evidence>
<dbReference type="PANTHER" id="PTHR30011:SF16">
    <property type="entry name" value="C2H2 FINGER DOMAIN TRANSCRIPTION FACTOR (EUROFUNG)-RELATED"/>
    <property type="match status" value="1"/>
</dbReference>
<dbReference type="GO" id="GO:0016705">
    <property type="term" value="F:oxidoreductase activity, acting on paired donors, with incorporation or reduction of molecular oxygen"/>
    <property type="evidence" value="ECO:0007669"/>
    <property type="project" value="InterPro"/>
</dbReference>
<feature type="domain" description="Luciferase-like" evidence="7">
    <location>
        <begin position="18"/>
        <end position="365"/>
    </location>
</feature>
<accession>A0A5N0V8G6</accession>